<dbReference type="GO" id="GO:0032259">
    <property type="term" value="P:methylation"/>
    <property type="evidence" value="ECO:0007669"/>
    <property type="project" value="UniProtKB-KW"/>
</dbReference>
<dbReference type="EC" id="2.1.1.297" evidence="1"/>
<accession>A0ABY0IIU6</accession>
<proteinExistence type="predicted"/>
<dbReference type="InterPro" id="IPR007848">
    <property type="entry name" value="Small_mtfrase_dom"/>
</dbReference>
<name>A0ABY0IIU6_9BACT</name>
<comment type="catalytic activity">
    <reaction evidence="5">
        <text>L-glutaminyl-[peptide chain release factor] + S-adenosyl-L-methionine = N(5)-methyl-L-glutaminyl-[peptide chain release factor] + S-adenosyl-L-homocysteine + H(+)</text>
        <dbReference type="Rhea" id="RHEA:42896"/>
        <dbReference type="Rhea" id="RHEA-COMP:10271"/>
        <dbReference type="Rhea" id="RHEA-COMP:10272"/>
        <dbReference type="ChEBI" id="CHEBI:15378"/>
        <dbReference type="ChEBI" id="CHEBI:30011"/>
        <dbReference type="ChEBI" id="CHEBI:57856"/>
        <dbReference type="ChEBI" id="CHEBI:59789"/>
        <dbReference type="ChEBI" id="CHEBI:61891"/>
        <dbReference type="EC" id="2.1.1.297"/>
    </reaction>
</comment>
<comment type="caution">
    <text evidence="7">The sequence shown here is derived from an EMBL/GenBank/DDBJ whole genome shotgun (WGS) entry which is preliminary data.</text>
</comment>
<feature type="domain" description="Methyltransferase small" evidence="6">
    <location>
        <begin position="123"/>
        <end position="211"/>
    </location>
</feature>
<dbReference type="InterPro" id="IPR004556">
    <property type="entry name" value="HemK-like"/>
</dbReference>
<dbReference type="GO" id="GO:0008168">
    <property type="term" value="F:methyltransferase activity"/>
    <property type="evidence" value="ECO:0007669"/>
    <property type="project" value="UniProtKB-KW"/>
</dbReference>
<sequence length="299" mass="34728">MKESCVSFTTLGDYISSFYNENKQFLEANYPGISLGRLKLELKNFCRILDSQFDDIYISENKGVIEEFLKKVKLGIPLEYISNRSFFYRSSFYINENVLIPRSETEIMVEWTAEYIRKNRLDHIKIADIGTGSGAIALSLAGEIGEIDAEIIASDISEKALDVARANKFFHRYRYPKTVKLKFQQSDRMENIPGDLDIIITNPPYIKENADLSEVHGQVHSFEPHLALYLKDQDYDNWFKTFFDQAQKKLKNGGLFIMEGSELHLERLKDILGEYNFGELELIKDYTDRYRFLKGRKNG</sequence>
<dbReference type="SUPFAM" id="SSF53335">
    <property type="entry name" value="S-adenosyl-L-methionine-dependent methyltransferases"/>
    <property type="match status" value="1"/>
</dbReference>
<dbReference type="InterPro" id="IPR002052">
    <property type="entry name" value="DNA_methylase_N6_adenine_CS"/>
</dbReference>
<evidence type="ECO:0000256" key="2">
    <source>
        <dbReference type="ARBA" id="ARBA00022603"/>
    </source>
</evidence>
<dbReference type="EMBL" id="QDKL01000002">
    <property type="protein sequence ID" value="RZF21781.1"/>
    <property type="molecule type" value="Genomic_DNA"/>
</dbReference>
<dbReference type="PANTHER" id="PTHR18895">
    <property type="entry name" value="HEMK METHYLTRANSFERASE"/>
    <property type="match status" value="1"/>
</dbReference>
<evidence type="ECO:0000256" key="1">
    <source>
        <dbReference type="ARBA" id="ARBA00012771"/>
    </source>
</evidence>
<dbReference type="InterPro" id="IPR050320">
    <property type="entry name" value="N5-glutamine_MTase"/>
</dbReference>
<dbReference type="CDD" id="cd02440">
    <property type="entry name" value="AdoMet_MTases"/>
    <property type="match status" value="1"/>
</dbReference>
<keyword evidence="4" id="KW-0949">S-adenosyl-L-methionine</keyword>
<evidence type="ECO:0000256" key="3">
    <source>
        <dbReference type="ARBA" id="ARBA00022679"/>
    </source>
</evidence>
<dbReference type="PANTHER" id="PTHR18895:SF74">
    <property type="entry name" value="MTRF1L RELEASE FACTOR GLUTAMINE METHYLTRANSFERASE"/>
    <property type="match status" value="1"/>
</dbReference>
<reference evidence="8" key="1">
    <citation type="journal article" date="2019" name="Int. J. Syst. Evol. Microbiol.">
        <title>Halobacteriovorax valvorus sp. nov., a novel prokaryotic predator isolated from coastal seawater of China.</title>
        <authorList>
            <person name="Chen M.-X."/>
        </authorList>
    </citation>
    <scope>NUCLEOTIDE SEQUENCE [LARGE SCALE GENOMIC DNA]</scope>
    <source>
        <strain evidence="8">BL9</strain>
    </source>
</reference>
<dbReference type="InterPro" id="IPR029063">
    <property type="entry name" value="SAM-dependent_MTases_sf"/>
</dbReference>
<dbReference type="NCBIfam" id="TIGR00536">
    <property type="entry name" value="hemK_fam"/>
    <property type="match status" value="1"/>
</dbReference>
<evidence type="ECO:0000313" key="8">
    <source>
        <dbReference type="Proteomes" id="UP000443582"/>
    </source>
</evidence>
<organism evidence="7 8">
    <name type="scientific">Halobacteriovorax vibrionivorans</name>
    <dbReference type="NCBI Taxonomy" id="2152716"/>
    <lineage>
        <taxon>Bacteria</taxon>
        <taxon>Pseudomonadati</taxon>
        <taxon>Bdellovibrionota</taxon>
        <taxon>Bacteriovoracia</taxon>
        <taxon>Bacteriovoracales</taxon>
        <taxon>Halobacteriovoraceae</taxon>
        <taxon>Halobacteriovorax</taxon>
    </lineage>
</organism>
<evidence type="ECO:0000259" key="6">
    <source>
        <dbReference type="Pfam" id="PF05175"/>
    </source>
</evidence>
<dbReference type="PROSITE" id="PS00092">
    <property type="entry name" value="N6_MTASE"/>
    <property type="match status" value="1"/>
</dbReference>
<dbReference type="Pfam" id="PF05175">
    <property type="entry name" value="MTS"/>
    <property type="match status" value="1"/>
</dbReference>
<evidence type="ECO:0000313" key="7">
    <source>
        <dbReference type="EMBL" id="RZF21781.1"/>
    </source>
</evidence>
<protein>
    <recommendedName>
        <fullName evidence="1">peptide chain release factor N(5)-glutamine methyltransferase</fullName>
        <ecNumber evidence="1">2.1.1.297</ecNumber>
    </recommendedName>
</protein>
<evidence type="ECO:0000256" key="5">
    <source>
        <dbReference type="ARBA" id="ARBA00048391"/>
    </source>
</evidence>
<dbReference type="Proteomes" id="UP000443582">
    <property type="component" value="Unassembled WGS sequence"/>
</dbReference>
<dbReference type="Gene3D" id="3.40.50.150">
    <property type="entry name" value="Vaccinia Virus protein VP39"/>
    <property type="match status" value="1"/>
</dbReference>
<evidence type="ECO:0000256" key="4">
    <source>
        <dbReference type="ARBA" id="ARBA00022691"/>
    </source>
</evidence>
<keyword evidence="3" id="KW-0808">Transferase</keyword>
<keyword evidence="2 7" id="KW-0489">Methyltransferase</keyword>
<keyword evidence="8" id="KW-1185">Reference proteome</keyword>
<gene>
    <name evidence="7" type="ORF">DAY19_08815</name>
</gene>